<dbReference type="GO" id="GO:0016757">
    <property type="term" value="F:glycosyltransferase activity"/>
    <property type="evidence" value="ECO:0007669"/>
    <property type="project" value="InterPro"/>
</dbReference>
<dbReference type="EMBL" id="CAJNOO010001696">
    <property type="protein sequence ID" value="CAF1188340.1"/>
    <property type="molecule type" value="Genomic_DNA"/>
</dbReference>
<accession>A0A814VFM6</accession>
<dbReference type="InterPro" id="IPR029071">
    <property type="entry name" value="Ubiquitin-like_domsf"/>
</dbReference>
<dbReference type="Pfam" id="PF04577">
    <property type="entry name" value="Glyco_transf_61"/>
    <property type="match status" value="1"/>
</dbReference>
<comment type="caution">
    <text evidence="2">The sequence shown here is derived from an EMBL/GenBank/DDBJ whole genome shotgun (WGS) entry which is preliminary data.</text>
</comment>
<feature type="domain" description="Ubiquitin-like" evidence="1">
    <location>
        <begin position="147"/>
        <end position="227"/>
    </location>
</feature>
<evidence type="ECO:0000259" key="1">
    <source>
        <dbReference type="PROSITE" id="PS50053"/>
    </source>
</evidence>
<dbReference type="Gene3D" id="3.10.20.90">
    <property type="entry name" value="Phosphatidylinositol 3-kinase Catalytic Subunit, Chain A, domain 1"/>
    <property type="match status" value="1"/>
</dbReference>
<dbReference type="SMART" id="SM00213">
    <property type="entry name" value="UBQ"/>
    <property type="match status" value="1"/>
</dbReference>
<name>A0A814VFM6_9BILA</name>
<gene>
    <name evidence="3" type="ORF">OTI717_LOCUS8643</name>
    <name evidence="2" type="ORF">RFH988_LOCUS23909</name>
</gene>
<dbReference type="InterPro" id="IPR049625">
    <property type="entry name" value="Glyco_transf_61_cat"/>
</dbReference>
<evidence type="ECO:0000313" key="3">
    <source>
        <dbReference type="EMBL" id="CAF3637512.1"/>
    </source>
</evidence>
<dbReference type="PROSITE" id="PS50053">
    <property type="entry name" value="UBIQUITIN_2"/>
    <property type="match status" value="1"/>
</dbReference>
<dbReference type="Proteomes" id="UP000663882">
    <property type="component" value="Unassembled WGS sequence"/>
</dbReference>
<dbReference type="AlphaFoldDB" id="A0A814VFM6"/>
<dbReference type="InterPro" id="IPR000626">
    <property type="entry name" value="Ubiquitin-like_dom"/>
</dbReference>
<dbReference type="OrthoDB" id="529273at2759"/>
<dbReference type="Proteomes" id="UP000663823">
    <property type="component" value="Unassembled WGS sequence"/>
</dbReference>
<evidence type="ECO:0000313" key="4">
    <source>
        <dbReference type="Proteomes" id="UP000663882"/>
    </source>
</evidence>
<sequence>MDYVIKINHLAYHDHKNSYLCAWPKQSDFNDDLYEIVRMARSICVLIGVHGAGLSKTLFMQPGTIIYEITPSGCRILTFFYRRWAEIFNLQHALWSPGDQGDSCIHEEATRINVNEVVSDVINLIKNENRYRSGYQSQALDLIGTVMKIYVKTFTGLGRTYPFDVEPSMTIEELKLRIREKIGNDDDDDDDNDIFQKMSLCFNGCVLYDDKETLLYYDMEENSQLELHDFSEKFRNMGNFGMKFVDVSDGNGLKQCEWAKEGPRWRMAAWGLCLEGICTNSACNAFRQQVVIPIGYKRFDLLNDADETTTVCPVCKQYVEPKICGFNNCWWKFEGRKTETGKPPKKCSSDWTHADNRYHYFGDTKSSMNDDENIELITDTPLHDPMNTNIYVLNEDKLLTSNTLLCRLCWVYQKVLNSSLCTISEEDQELLFIKSNIFIPDDSRNYREHADNGRLRIDTLDGLCPLKLCKQIFLPQM</sequence>
<reference evidence="2" key="1">
    <citation type="submission" date="2021-02" db="EMBL/GenBank/DDBJ databases">
        <authorList>
            <person name="Nowell W R."/>
        </authorList>
    </citation>
    <scope>NUCLEOTIDE SEQUENCE</scope>
</reference>
<proteinExistence type="predicted"/>
<evidence type="ECO:0000313" key="2">
    <source>
        <dbReference type="EMBL" id="CAF1188340.1"/>
    </source>
</evidence>
<dbReference type="CDD" id="cd17039">
    <property type="entry name" value="Ubl_ubiquitin_like"/>
    <property type="match status" value="1"/>
</dbReference>
<dbReference type="SUPFAM" id="SSF54236">
    <property type="entry name" value="Ubiquitin-like"/>
    <property type="match status" value="1"/>
</dbReference>
<dbReference type="EMBL" id="CAJOAX010000700">
    <property type="protein sequence ID" value="CAF3637512.1"/>
    <property type="molecule type" value="Genomic_DNA"/>
</dbReference>
<protein>
    <recommendedName>
        <fullName evidence="1">Ubiquitin-like domain-containing protein</fullName>
    </recommendedName>
</protein>
<organism evidence="2 4">
    <name type="scientific">Rotaria sordida</name>
    <dbReference type="NCBI Taxonomy" id="392033"/>
    <lineage>
        <taxon>Eukaryota</taxon>
        <taxon>Metazoa</taxon>
        <taxon>Spiralia</taxon>
        <taxon>Gnathifera</taxon>
        <taxon>Rotifera</taxon>
        <taxon>Eurotatoria</taxon>
        <taxon>Bdelloidea</taxon>
        <taxon>Philodinida</taxon>
        <taxon>Philodinidae</taxon>
        <taxon>Rotaria</taxon>
    </lineage>
</organism>
<dbReference type="Pfam" id="PF00240">
    <property type="entry name" value="ubiquitin"/>
    <property type="match status" value="1"/>
</dbReference>